<evidence type="ECO:0000256" key="3">
    <source>
        <dbReference type="ARBA" id="ARBA00023082"/>
    </source>
</evidence>
<organism evidence="8 9">
    <name type="scientific">Mycobacteroides salmoniphilum</name>
    <dbReference type="NCBI Taxonomy" id="404941"/>
    <lineage>
        <taxon>Bacteria</taxon>
        <taxon>Bacillati</taxon>
        <taxon>Actinomycetota</taxon>
        <taxon>Actinomycetes</taxon>
        <taxon>Mycobacteriales</taxon>
        <taxon>Mycobacteriaceae</taxon>
        <taxon>Mycobacteroides</taxon>
    </lineage>
</organism>
<evidence type="ECO:0000256" key="4">
    <source>
        <dbReference type="ARBA" id="ARBA00023125"/>
    </source>
</evidence>
<sequence>MGTGQPTVMTQRDPTARRGLRAVPAGDDHYPDWQSVYQDNAVWVYRTIYARVGNKPDAEDLTAEVFLAALRPLRLAVTKAEVRAYLRTVARTVLAAHWRETLGREITSIPDMQDIADRPPESEESISTAPQHAKAVLDALPDNYRRILELRFLQSCSIKESAAKMGVTVANAKVLQHRALRLAAQINEQDLS</sequence>
<accession>A0A4R8RW45</accession>
<dbReference type="Gene3D" id="1.10.10.10">
    <property type="entry name" value="Winged helix-like DNA-binding domain superfamily/Winged helix DNA-binding domain"/>
    <property type="match status" value="1"/>
</dbReference>
<keyword evidence="3" id="KW-0731">Sigma factor</keyword>
<dbReference type="GO" id="GO:0006352">
    <property type="term" value="P:DNA-templated transcription initiation"/>
    <property type="evidence" value="ECO:0007669"/>
    <property type="project" value="InterPro"/>
</dbReference>
<gene>
    <name evidence="8" type="primary">sigX</name>
    <name evidence="8" type="ORF">DE4585_04373</name>
</gene>
<dbReference type="Gene3D" id="1.10.1740.10">
    <property type="match status" value="1"/>
</dbReference>
<keyword evidence="5" id="KW-0804">Transcription</keyword>
<dbReference type="GO" id="GO:0003677">
    <property type="term" value="F:DNA binding"/>
    <property type="evidence" value="ECO:0007669"/>
    <property type="project" value="UniProtKB-KW"/>
</dbReference>
<dbReference type="InterPro" id="IPR013324">
    <property type="entry name" value="RNA_pol_sigma_r3/r4-like"/>
</dbReference>
<dbReference type="NCBIfam" id="TIGR02937">
    <property type="entry name" value="sigma70-ECF"/>
    <property type="match status" value="1"/>
</dbReference>
<dbReference type="GO" id="GO:0016987">
    <property type="term" value="F:sigma factor activity"/>
    <property type="evidence" value="ECO:0007669"/>
    <property type="project" value="UniProtKB-KW"/>
</dbReference>
<dbReference type="CDD" id="cd06171">
    <property type="entry name" value="Sigma70_r4"/>
    <property type="match status" value="1"/>
</dbReference>
<dbReference type="InterPro" id="IPR013325">
    <property type="entry name" value="RNA_pol_sigma_r2"/>
</dbReference>
<evidence type="ECO:0000259" key="6">
    <source>
        <dbReference type="Pfam" id="PF04542"/>
    </source>
</evidence>
<dbReference type="AlphaFoldDB" id="A0A4R8RW45"/>
<dbReference type="PANTHER" id="PTHR43133:SF52">
    <property type="entry name" value="ECF RNA POLYMERASE SIGMA FACTOR SIGL"/>
    <property type="match status" value="1"/>
</dbReference>
<evidence type="ECO:0000256" key="5">
    <source>
        <dbReference type="ARBA" id="ARBA00023163"/>
    </source>
</evidence>
<dbReference type="InterPro" id="IPR007627">
    <property type="entry name" value="RNA_pol_sigma70_r2"/>
</dbReference>
<comment type="similarity">
    <text evidence="1">Belongs to the sigma-70 factor family. ECF subfamily.</text>
</comment>
<dbReference type="InterPro" id="IPR013249">
    <property type="entry name" value="RNA_pol_sigma70_r4_t2"/>
</dbReference>
<dbReference type="Proteomes" id="UP000295117">
    <property type="component" value="Unassembled WGS sequence"/>
</dbReference>
<protein>
    <submittedName>
        <fullName evidence="8">RNA polymerase sigma factor SigX</fullName>
    </submittedName>
</protein>
<dbReference type="Pfam" id="PF08281">
    <property type="entry name" value="Sigma70_r4_2"/>
    <property type="match status" value="1"/>
</dbReference>
<dbReference type="Pfam" id="PF04542">
    <property type="entry name" value="Sigma70_r2"/>
    <property type="match status" value="1"/>
</dbReference>
<dbReference type="InterPro" id="IPR036388">
    <property type="entry name" value="WH-like_DNA-bd_sf"/>
</dbReference>
<keyword evidence="4" id="KW-0238">DNA-binding</keyword>
<evidence type="ECO:0000259" key="7">
    <source>
        <dbReference type="Pfam" id="PF08281"/>
    </source>
</evidence>
<evidence type="ECO:0000256" key="1">
    <source>
        <dbReference type="ARBA" id="ARBA00010641"/>
    </source>
</evidence>
<proteinExistence type="inferred from homology"/>
<keyword evidence="2" id="KW-0805">Transcription regulation</keyword>
<dbReference type="InterPro" id="IPR039425">
    <property type="entry name" value="RNA_pol_sigma-70-like"/>
</dbReference>
<dbReference type="SUPFAM" id="SSF88946">
    <property type="entry name" value="Sigma2 domain of RNA polymerase sigma factors"/>
    <property type="match status" value="1"/>
</dbReference>
<dbReference type="InterPro" id="IPR014284">
    <property type="entry name" value="RNA_pol_sigma-70_dom"/>
</dbReference>
<name>A0A4R8RW45_9MYCO</name>
<comment type="caution">
    <text evidence="8">The sequence shown here is derived from an EMBL/GenBank/DDBJ whole genome shotgun (WGS) entry which is preliminary data.</text>
</comment>
<feature type="domain" description="RNA polymerase sigma-70 region 2" evidence="6">
    <location>
        <begin position="37"/>
        <end position="99"/>
    </location>
</feature>
<evidence type="ECO:0000256" key="2">
    <source>
        <dbReference type="ARBA" id="ARBA00023015"/>
    </source>
</evidence>
<dbReference type="PANTHER" id="PTHR43133">
    <property type="entry name" value="RNA POLYMERASE ECF-TYPE SIGMA FACTO"/>
    <property type="match status" value="1"/>
</dbReference>
<evidence type="ECO:0000313" key="8">
    <source>
        <dbReference type="EMBL" id="TDZ78536.1"/>
    </source>
</evidence>
<feature type="domain" description="RNA polymerase sigma factor 70 region 4 type 2" evidence="7">
    <location>
        <begin position="136"/>
        <end position="181"/>
    </location>
</feature>
<dbReference type="EMBL" id="PECH01000009">
    <property type="protein sequence ID" value="TDZ78536.1"/>
    <property type="molecule type" value="Genomic_DNA"/>
</dbReference>
<evidence type="ECO:0000313" key="9">
    <source>
        <dbReference type="Proteomes" id="UP000295117"/>
    </source>
</evidence>
<reference evidence="8 9" key="1">
    <citation type="journal article" date="2019" name="Sci. Rep.">
        <title>Extended insight into the Mycobacterium chelonae-abscessus complex through whole genome sequencing of Mycobacterium salmoniphilum outbreak and Mycobacterium salmoniphilum-like strains.</title>
        <authorList>
            <person name="Behra P.R.K."/>
            <person name="Das S."/>
            <person name="Pettersson B.M.F."/>
            <person name="Shirreff L."/>
            <person name="DuCote T."/>
            <person name="Jacobsson K.G."/>
            <person name="Ennis D.G."/>
            <person name="Kirsebom L.A."/>
        </authorList>
    </citation>
    <scope>NUCLEOTIDE SEQUENCE [LARGE SCALE GENOMIC DNA]</scope>
    <source>
        <strain evidence="8 9">DE 4585</strain>
    </source>
</reference>
<dbReference type="SUPFAM" id="SSF88659">
    <property type="entry name" value="Sigma3 and sigma4 domains of RNA polymerase sigma factors"/>
    <property type="match status" value="1"/>
</dbReference>